<dbReference type="InterPro" id="IPR051679">
    <property type="entry name" value="DASS-Related_Transporters"/>
</dbReference>
<dbReference type="InterPro" id="IPR006037">
    <property type="entry name" value="RCK_C"/>
</dbReference>
<feature type="transmembrane region" description="Helical" evidence="7">
    <location>
        <begin position="487"/>
        <end position="520"/>
    </location>
</feature>
<feature type="transmembrane region" description="Helical" evidence="7">
    <location>
        <begin position="62"/>
        <end position="85"/>
    </location>
</feature>
<feature type="domain" description="RCK C-terminal" evidence="8">
    <location>
        <begin position="300"/>
        <end position="384"/>
    </location>
</feature>
<reference evidence="9" key="1">
    <citation type="submission" date="2021-01" db="EMBL/GenBank/DDBJ databases">
        <title>Fulvivirga kasyanovii gen. nov., sp nov., a novel member of the phylum Bacteroidetes isolated from seawater in a mussel farm.</title>
        <authorList>
            <person name="Zhao L.-H."/>
            <person name="Wang Z.-J."/>
        </authorList>
    </citation>
    <scope>NUCLEOTIDE SEQUENCE</scope>
    <source>
        <strain evidence="9">29W222</strain>
    </source>
</reference>
<feature type="transmembrane region" description="Helical" evidence="7">
    <location>
        <begin position="6"/>
        <end position="26"/>
    </location>
</feature>
<evidence type="ECO:0000313" key="9">
    <source>
        <dbReference type="EMBL" id="MBL6448316.1"/>
    </source>
</evidence>
<keyword evidence="10" id="KW-1185">Reference proteome</keyword>
<dbReference type="SUPFAM" id="SSF116726">
    <property type="entry name" value="TrkA C-terminal domain-like"/>
    <property type="match status" value="2"/>
</dbReference>
<dbReference type="PROSITE" id="PS51202">
    <property type="entry name" value="RCK_C"/>
    <property type="match status" value="2"/>
</dbReference>
<dbReference type="GO" id="GO:0008324">
    <property type="term" value="F:monoatomic cation transmembrane transporter activity"/>
    <property type="evidence" value="ECO:0007669"/>
    <property type="project" value="InterPro"/>
</dbReference>
<dbReference type="RefSeq" id="WP_202857857.1">
    <property type="nucleotide sequence ID" value="NZ_JAEUGD010000061.1"/>
</dbReference>
<feature type="transmembrane region" description="Helical" evidence="7">
    <location>
        <begin position="532"/>
        <end position="551"/>
    </location>
</feature>
<gene>
    <name evidence="9" type="ORF">JMN32_18525</name>
</gene>
<dbReference type="FunFam" id="3.30.70.1450:FF:000009">
    <property type="entry name" value="SLC13 family permease"/>
    <property type="match status" value="1"/>
</dbReference>
<dbReference type="Pfam" id="PF03600">
    <property type="entry name" value="CitMHS"/>
    <property type="match status" value="1"/>
</dbReference>
<dbReference type="GO" id="GO:0006813">
    <property type="term" value="P:potassium ion transport"/>
    <property type="evidence" value="ECO:0007669"/>
    <property type="project" value="InterPro"/>
</dbReference>
<accession>A0A937G4J9</accession>
<dbReference type="InterPro" id="IPR004680">
    <property type="entry name" value="Cit_transptr-like_dom"/>
</dbReference>
<dbReference type="AlphaFoldDB" id="A0A937G4J9"/>
<dbReference type="InterPro" id="IPR036721">
    <property type="entry name" value="RCK_C_sf"/>
</dbReference>
<feature type="transmembrane region" description="Helical" evidence="7">
    <location>
        <begin position="33"/>
        <end position="50"/>
    </location>
</feature>
<evidence type="ECO:0000256" key="4">
    <source>
        <dbReference type="ARBA" id="ARBA00022737"/>
    </source>
</evidence>
<feature type="transmembrane region" description="Helical" evidence="7">
    <location>
        <begin position="147"/>
        <end position="168"/>
    </location>
</feature>
<evidence type="ECO:0000256" key="3">
    <source>
        <dbReference type="ARBA" id="ARBA00022692"/>
    </source>
</evidence>
<protein>
    <submittedName>
        <fullName evidence="9">SLC13 family permease</fullName>
    </submittedName>
</protein>
<comment type="subcellular location">
    <subcellularLocation>
        <location evidence="1">Membrane</location>
        <topology evidence="1">Multi-pass membrane protein</topology>
    </subcellularLocation>
</comment>
<comment type="caution">
    <text evidence="9">The sequence shown here is derived from an EMBL/GenBank/DDBJ whole genome shotgun (WGS) entry which is preliminary data.</text>
</comment>
<dbReference type="Proteomes" id="UP000614216">
    <property type="component" value="Unassembled WGS sequence"/>
</dbReference>
<evidence type="ECO:0000256" key="6">
    <source>
        <dbReference type="ARBA" id="ARBA00023136"/>
    </source>
</evidence>
<dbReference type="PANTHER" id="PTHR43652:SF2">
    <property type="entry name" value="BASIC AMINO ACID ANTIPORTER YFCC-RELATED"/>
    <property type="match status" value="1"/>
</dbReference>
<evidence type="ECO:0000256" key="2">
    <source>
        <dbReference type="ARBA" id="ARBA00022448"/>
    </source>
</evidence>
<organism evidence="9 10">
    <name type="scientific">Fulvivirga marina</name>
    <dbReference type="NCBI Taxonomy" id="2494733"/>
    <lineage>
        <taxon>Bacteria</taxon>
        <taxon>Pseudomonadati</taxon>
        <taxon>Bacteroidota</taxon>
        <taxon>Cytophagia</taxon>
        <taxon>Cytophagales</taxon>
        <taxon>Fulvivirgaceae</taxon>
        <taxon>Fulvivirga</taxon>
    </lineage>
</organism>
<keyword evidence="6 7" id="KW-0472">Membrane</keyword>
<feature type="transmembrane region" description="Helical" evidence="7">
    <location>
        <begin position="448"/>
        <end position="467"/>
    </location>
</feature>
<dbReference type="EMBL" id="JAEUGD010000061">
    <property type="protein sequence ID" value="MBL6448316.1"/>
    <property type="molecule type" value="Genomic_DNA"/>
</dbReference>
<keyword evidence="2" id="KW-0813">Transport</keyword>
<proteinExistence type="predicted"/>
<keyword evidence="3 7" id="KW-0812">Transmembrane</keyword>
<keyword evidence="5 7" id="KW-1133">Transmembrane helix</keyword>
<feature type="transmembrane region" description="Helical" evidence="7">
    <location>
        <begin position="404"/>
        <end position="436"/>
    </location>
</feature>
<sequence length="596" mass="65321">MNFIAIGLQPYFVLTVILLLFISIYLEWMKPAVSFLFAVLLLVMFGIISPAEVLEGFSNQSIASVILLILITAGIRSNFNVELLLDRAFGKAKTYRQFLISMMGKVAVLSTFVNNTPVVVLMTPYVFNWGKKNNISPSKLLIPLSYSTIIGGMVTLIGTSTTLVLNGFMYESNIPGIDPLELLFTGSIVAVFCIIFLMLFSNKLLPDRKDIIAKFQANKRQYLIEKRLSENSSLIGKSIVEGGLRNLSGVYLVEIIRDDKIISPVTPKEVIQAKDILIFAGNTDNIVDLTLTDIGIELPEKLTPSTNGKLRVVESVVSTNSSLIGKTIKKSNFRERYDAAVIAVHRNGEKLSGKIGKINIKAGDVLLLYVGDDFNDRVDLYKDLYVITGETKEINKKTNSHYKLAILGVVVLGLIITQLFNLFLSLMTIFSVMVAMKLITIKNVKRDLDIHLVAILVLSLSIGEAMINTGTGEMVAHQALRLFQPYGNIAILAGLMIITTLLTSFITNVGAVAIAFPLTLAMTSEMGVDGAPFYLGVAFAASAAFLTPIGYQTNLIIYGPGGYNFKDFLKIGLPVTIIYLLLATSAIIFLHKGIFI</sequence>
<evidence type="ECO:0000256" key="1">
    <source>
        <dbReference type="ARBA" id="ARBA00004141"/>
    </source>
</evidence>
<feature type="transmembrane region" description="Helical" evidence="7">
    <location>
        <begin position="106"/>
        <end position="127"/>
    </location>
</feature>
<evidence type="ECO:0000313" key="10">
    <source>
        <dbReference type="Proteomes" id="UP000614216"/>
    </source>
</evidence>
<dbReference type="Pfam" id="PF02080">
    <property type="entry name" value="TrkA_C"/>
    <property type="match status" value="2"/>
</dbReference>
<keyword evidence="4" id="KW-0677">Repeat</keyword>
<feature type="transmembrane region" description="Helical" evidence="7">
    <location>
        <begin position="571"/>
        <end position="590"/>
    </location>
</feature>
<dbReference type="Gene3D" id="3.30.70.1450">
    <property type="entry name" value="Regulator of K+ conductance, C-terminal domain"/>
    <property type="match status" value="2"/>
</dbReference>
<feature type="domain" description="RCK C-terminal" evidence="8">
    <location>
        <begin position="210"/>
        <end position="295"/>
    </location>
</feature>
<evidence type="ECO:0000256" key="5">
    <source>
        <dbReference type="ARBA" id="ARBA00022989"/>
    </source>
</evidence>
<dbReference type="GO" id="GO:0005886">
    <property type="term" value="C:plasma membrane"/>
    <property type="evidence" value="ECO:0007669"/>
    <property type="project" value="TreeGrafter"/>
</dbReference>
<feature type="transmembrane region" description="Helical" evidence="7">
    <location>
        <begin position="180"/>
        <end position="200"/>
    </location>
</feature>
<evidence type="ECO:0000256" key="7">
    <source>
        <dbReference type="SAM" id="Phobius"/>
    </source>
</evidence>
<dbReference type="PANTHER" id="PTHR43652">
    <property type="entry name" value="BASIC AMINO ACID ANTIPORTER YFCC-RELATED"/>
    <property type="match status" value="1"/>
</dbReference>
<evidence type="ECO:0000259" key="8">
    <source>
        <dbReference type="PROSITE" id="PS51202"/>
    </source>
</evidence>
<name>A0A937G4J9_9BACT</name>